<evidence type="ECO:0000256" key="5">
    <source>
        <dbReference type="ARBA" id="ARBA00022989"/>
    </source>
</evidence>
<comment type="similarity">
    <text evidence="2 8">Belongs to the anoctamin family.</text>
</comment>
<evidence type="ECO:0000256" key="6">
    <source>
        <dbReference type="ARBA" id="ARBA00023136"/>
    </source>
</evidence>
<evidence type="ECO:0000313" key="12">
    <source>
        <dbReference type="Proteomes" id="UP000694388"/>
    </source>
</evidence>
<feature type="transmembrane region" description="Helical" evidence="8">
    <location>
        <begin position="480"/>
        <end position="499"/>
    </location>
</feature>
<evidence type="ECO:0000259" key="10">
    <source>
        <dbReference type="Pfam" id="PF16178"/>
    </source>
</evidence>
<dbReference type="GO" id="GO:0005254">
    <property type="term" value="F:chloride channel activity"/>
    <property type="evidence" value="ECO:0007669"/>
    <property type="project" value="TreeGrafter"/>
</dbReference>
<feature type="transmembrane region" description="Helical" evidence="8">
    <location>
        <begin position="630"/>
        <end position="655"/>
    </location>
</feature>
<dbReference type="GO" id="GO:0046983">
    <property type="term" value="F:protein dimerization activity"/>
    <property type="evidence" value="ECO:0007669"/>
    <property type="project" value="InterPro"/>
</dbReference>
<evidence type="ECO:0000256" key="2">
    <source>
        <dbReference type="ARBA" id="ARBA00009671"/>
    </source>
</evidence>
<evidence type="ECO:0000256" key="8">
    <source>
        <dbReference type="RuleBase" id="RU280814"/>
    </source>
</evidence>
<dbReference type="Ensembl" id="ENSEBUT00000019588.1">
    <property type="protein sequence ID" value="ENSEBUP00000019012.1"/>
    <property type="gene ID" value="ENSEBUG00000011839.1"/>
</dbReference>
<dbReference type="AlphaFoldDB" id="A0A8C4QQK4"/>
<comment type="subcellular location">
    <subcellularLocation>
        <location evidence="1">Cell membrane</location>
        <topology evidence="1">Multi-pass membrane protein</topology>
    </subcellularLocation>
    <subcellularLocation>
        <location evidence="8">Membrane</location>
        <topology evidence="8">Multi-pass membrane protein</topology>
    </subcellularLocation>
</comment>
<protein>
    <recommendedName>
        <fullName evidence="8">Anoctamin</fullName>
    </recommendedName>
</protein>
<dbReference type="GO" id="GO:0005886">
    <property type="term" value="C:plasma membrane"/>
    <property type="evidence" value="ECO:0007669"/>
    <property type="project" value="UniProtKB-SubCell"/>
</dbReference>
<feature type="domain" description="Anoctamin transmembrane" evidence="9">
    <location>
        <begin position="232"/>
        <end position="769"/>
    </location>
</feature>
<accession>A0A8C4QQK4</accession>
<reference evidence="11" key="1">
    <citation type="submission" date="2025-08" db="UniProtKB">
        <authorList>
            <consortium name="Ensembl"/>
        </authorList>
    </citation>
    <scope>IDENTIFICATION</scope>
</reference>
<dbReference type="InterPro" id="IPR049452">
    <property type="entry name" value="Anoctamin_TM"/>
</dbReference>
<feature type="transmembrane region" description="Helical" evidence="8">
    <location>
        <begin position="318"/>
        <end position="337"/>
    </location>
</feature>
<feature type="domain" description="Anoctamin dimerisation" evidence="10">
    <location>
        <begin position="8"/>
        <end position="229"/>
    </location>
</feature>
<dbReference type="OMA" id="SQAFHPL"/>
<organism evidence="11 12">
    <name type="scientific">Eptatretus burgeri</name>
    <name type="common">Inshore hagfish</name>
    <dbReference type="NCBI Taxonomy" id="7764"/>
    <lineage>
        <taxon>Eukaryota</taxon>
        <taxon>Metazoa</taxon>
        <taxon>Chordata</taxon>
        <taxon>Craniata</taxon>
        <taxon>Vertebrata</taxon>
        <taxon>Cyclostomata</taxon>
        <taxon>Myxini</taxon>
        <taxon>Myxiniformes</taxon>
        <taxon>Myxinidae</taxon>
        <taxon>Eptatretinae</taxon>
        <taxon>Eptatretus</taxon>
    </lineage>
</organism>
<keyword evidence="4 8" id="KW-0812">Transmembrane</keyword>
<feature type="transmembrane region" description="Helical" evidence="8">
    <location>
        <begin position="441"/>
        <end position="460"/>
    </location>
</feature>
<dbReference type="InterPro" id="IPR032394">
    <property type="entry name" value="Anoct_dimer"/>
</dbReference>
<evidence type="ECO:0000256" key="1">
    <source>
        <dbReference type="ARBA" id="ARBA00004651"/>
    </source>
</evidence>
<feature type="transmembrane region" description="Helical" evidence="8">
    <location>
        <begin position="579"/>
        <end position="602"/>
    </location>
</feature>
<keyword evidence="7" id="KW-0325">Glycoprotein</keyword>
<dbReference type="PANTHER" id="PTHR12308">
    <property type="entry name" value="ANOCTAMIN"/>
    <property type="match status" value="1"/>
</dbReference>
<evidence type="ECO:0000259" key="9">
    <source>
        <dbReference type="Pfam" id="PF04547"/>
    </source>
</evidence>
<keyword evidence="12" id="KW-1185">Reference proteome</keyword>
<evidence type="ECO:0000256" key="7">
    <source>
        <dbReference type="ARBA" id="ARBA00023180"/>
    </source>
</evidence>
<reference evidence="11" key="2">
    <citation type="submission" date="2025-09" db="UniProtKB">
        <authorList>
            <consortium name="Ensembl"/>
        </authorList>
    </citation>
    <scope>IDENTIFICATION</scope>
</reference>
<feature type="transmembrane region" description="Helical" evidence="8">
    <location>
        <begin position="726"/>
        <end position="747"/>
    </location>
</feature>
<evidence type="ECO:0000256" key="3">
    <source>
        <dbReference type="ARBA" id="ARBA00022475"/>
    </source>
</evidence>
<feature type="transmembrane region" description="Helical" evidence="8">
    <location>
        <begin position="240"/>
        <end position="267"/>
    </location>
</feature>
<proteinExistence type="inferred from homology"/>
<sequence length="799" mass="94070">MKPPSGLFFRDDSRRIDFVLVYHSNSPHSERRDVFERNLRAEGLMMEKEMSITNNDLTFVKIHATWEMLCKYAEEMNIRMPFRWVLPLLGLDRSNLPSESLKRFHRWIPKNPMNLDTKNLPDLEELECYTAPFTRQRLHQFIIHDKNTFFSNSLRSRMVHHVLQRTHYEEGRSKIGKATPFCLYSAAFPLHEGSYKGTLPITQNGADNHRHLLYERWARWGMWYKYQPLNLIRRYFGEKIALYFAWIGWYTGMLIPASAIGFAVFLYGCFTMNTSTVSQEICHSKLIMCPMCNGKCNYWKLSDSCIYSKITHLFDNGATVFFAIFMAVWATVFLEFWKRRRAELVYEWDLLDIEEEEEIIRPQFEAKYSKSERINPITGKPEPHQSFNDKCSRLLASASGIFLMIGVVIVAVFGVVAYRVIVLSVFITFERQFMDSHYPVGQAGTGACLIFVIIMLLNVVRLEQPRTESEWENSFTLKMFLFQFVNLNSSTFYVAFFLGRYRCGCLFDLCMQMGIIMVLKQIWNNFMELGFPVIQNWWAKKKMRHEVSNSEMDRLPQWEKDHSLQSMNTYGLFDEYLEMILQFGFVTIFVAAFPLAPLLALINNIIEIRLDAYKFVTQWRRTLASPAKDIGIWYGILEGIGILAVITNAFVIAVTSDFIPRLVYMYQYGPCARGSTSGTSANCYSNYVNNSLSVFKIHSLCFYRYRDYRLPPEEHEDFHYELTLQFWHILAARLAFIVVFEHLVFFIKMLIAYLIPDVPRGLQECMRREKLFVQEMVYKADLETLRQKKRKDRFFHEWP</sequence>
<dbReference type="Proteomes" id="UP000694388">
    <property type="component" value="Unplaced"/>
</dbReference>
<evidence type="ECO:0000256" key="4">
    <source>
        <dbReference type="ARBA" id="ARBA00022692"/>
    </source>
</evidence>
<dbReference type="Pfam" id="PF04547">
    <property type="entry name" value="Anoctamin"/>
    <property type="match status" value="1"/>
</dbReference>
<dbReference type="GeneTree" id="ENSGT00940000156257"/>
<feature type="transmembrane region" description="Helical" evidence="8">
    <location>
        <begin position="394"/>
        <end position="421"/>
    </location>
</feature>
<keyword evidence="6 8" id="KW-0472">Membrane</keyword>
<dbReference type="Pfam" id="PF16178">
    <property type="entry name" value="Anoct_dimer"/>
    <property type="match status" value="1"/>
</dbReference>
<dbReference type="PANTHER" id="PTHR12308:SF84">
    <property type="entry name" value="ANOCTAMIN"/>
    <property type="match status" value="1"/>
</dbReference>
<keyword evidence="3" id="KW-1003">Cell membrane</keyword>
<evidence type="ECO:0000313" key="11">
    <source>
        <dbReference type="Ensembl" id="ENSEBUP00000019012.1"/>
    </source>
</evidence>
<keyword evidence="5 8" id="KW-1133">Transmembrane helix</keyword>
<dbReference type="InterPro" id="IPR007632">
    <property type="entry name" value="Anoctamin"/>
</dbReference>
<name>A0A8C4QQK4_EPTBU</name>